<organism evidence="1 2">
    <name type="scientific">Spongiibacter thalassae</name>
    <dbReference type="NCBI Taxonomy" id="2721624"/>
    <lineage>
        <taxon>Bacteria</taxon>
        <taxon>Pseudomonadati</taxon>
        <taxon>Pseudomonadota</taxon>
        <taxon>Gammaproteobacteria</taxon>
        <taxon>Cellvibrionales</taxon>
        <taxon>Spongiibacteraceae</taxon>
        <taxon>Spongiibacter</taxon>
    </lineage>
</organism>
<name>A0ABX1GAT2_9GAMM</name>
<dbReference type="Proteomes" id="UP000765845">
    <property type="component" value="Unassembled WGS sequence"/>
</dbReference>
<evidence type="ECO:0000313" key="1">
    <source>
        <dbReference type="EMBL" id="NKI16277.1"/>
    </source>
</evidence>
<evidence type="ECO:0000313" key="2">
    <source>
        <dbReference type="Proteomes" id="UP000765845"/>
    </source>
</evidence>
<reference evidence="1 2" key="1">
    <citation type="submission" date="2020-04" db="EMBL/GenBank/DDBJ databases">
        <authorList>
            <person name="Yoon J."/>
        </authorList>
    </citation>
    <scope>NUCLEOTIDE SEQUENCE [LARGE SCALE GENOMIC DNA]</scope>
    <source>
        <strain evidence="1 2">KMU-166</strain>
    </source>
</reference>
<dbReference type="RefSeq" id="WP_168448804.1">
    <property type="nucleotide sequence ID" value="NZ_JAAWWK010000001.1"/>
</dbReference>
<sequence>MTEEWRMDLTHCDVMIDGQELLHRVPIYLTEGGVDGGWRGCLHLRRGDSLPADSTLCHLRLTDGRDVDVCIRKTVSTDNARYVEALFDVLGPLSRGKPPVDLVG</sequence>
<dbReference type="EMBL" id="JAAWWK010000001">
    <property type="protein sequence ID" value="NKI16277.1"/>
    <property type="molecule type" value="Genomic_DNA"/>
</dbReference>
<protein>
    <submittedName>
        <fullName evidence="1">Uncharacterized protein</fullName>
    </submittedName>
</protein>
<comment type="caution">
    <text evidence="1">The sequence shown here is derived from an EMBL/GenBank/DDBJ whole genome shotgun (WGS) entry which is preliminary data.</text>
</comment>
<gene>
    <name evidence="1" type="ORF">HCU74_02475</name>
</gene>
<keyword evidence="2" id="KW-1185">Reference proteome</keyword>
<accession>A0ABX1GAT2</accession>
<proteinExistence type="predicted"/>